<gene>
    <name evidence="2" type="ORF">HPHPP2_0282</name>
</gene>
<reference evidence="2 3" key="1">
    <citation type="journal article" date="2013" name="Pathog. Dis.">
        <title>Genome sequences of 65 Helicobacter pylori strains isolated from asymptomatic individuals and patients with gastric cancer, peptic ulcer disease, or gastritis.</title>
        <authorList>
            <person name="Blanchard T.G."/>
            <person name="Czinn S.J."/>
            <person name="Correa P."/>
            <person name="Nakazawa T."/>
            <person name="Keelan M."/>
            <person name="Morningstar L."/>
            <person name="Santana-Cruz I."/>
            <person name="Maroo A."/>
            <person name="McCracken C."/>
            <person name="Shefchek K."/>
            <person name="Daugherty S."/>
            <person name="Song Y."/>
            <person name="Fraser C.M."/>
            <person name="Fricke W.F."/>
        </authorList>
    </citation>
    <scope>NUCLEOTIDE SEQUENCE [LARGE SCALE GENOMIC DNA]</scope>
    <source>
        <strain evidence="2 3">Hp P-2</strain>
    </source>
</reference>
<feature type="transmembrane region" description="Helical" evidence="1">
    <location>
        <begin position="20"/>
        <end position="40"/>
    </location>
</feature>
<keyword evidence="1" id="KW-0812">Transmembrane</keyword>
<comment type="caution">
    <text evidence="2">The sequence shown here is derived from an EMBL/GenBank/DDBJ whole genome shotgun (WGS) entry which is preliminary data.</text>
</comment>
<evidence type="ECO:0000256" key="1">
    <source>
        <dbReference type="SAM" id="Phobius"/>
    </source>
</evidence>
<dbReference type="PATRIC" id="fig|992073.3.peg.275"/>
<proteinExistence type="predicted"/>
<dbReference type="EMBL" id="AKPJ01000001">
    <property type="protein sequence ID" value="EJB99575.1"/>
    <property type="molecule type" value="Genomic_DNA"/>
</dbReference>
<keyword evidence="1" id="KW-0472">Membrane</keyword>
<sequence length="48" mass="5737">MFYRYFEILLFFYGLDYPYRFILVIFFCIAFSTTHFDVCIGCKGLKGG</sequence>
<organism evidence="2 3">
    <name type="scientific">Helicobacter pylori Hp P-2</name>
    <dbReference type="NCBI Taxonomy" id="992073"/>
    <lineage>
        <taxon>Bacteria</taxon>
        <taxon>Pseudomonadati</taxon>
        <taxon>Campylobacterota</taxon>
        <taxon>Epsilonproteobacteria</taxon>
        <taxon>Campylobacterales</taxon>
        <taxon>Helicobacteraceae</taxon>
        <taxon>Helicobacter</taxon>
    </lineage>
</organism>
<dbReference type="AlphaFoldDB" id="J0PLU9"/>
<keyword evidence="1" id="KW-1133">Transmembrane helix</keyword>
<protein>
    <submittedName>
        <fullName evidence="2">Uncharacterized protein</fullName>
    </submittedName>
</protein>
<evidence type="ECO:0000313" key="3">
    <source>
        <dbReference type="Proteomes" id="UP000004326"/>
    </source>
</evidence>
<evidence type="ECO:0000313" key="2">
    <source>
        <dbReference type="EMBL" id="EJB99575.1"/>
    </source>
</evidence>
<name>J0PLU9_HELPX</name>
<dbReference type="Proteomes" id="UP000004326">
    <property type="component" value="Unassembled WGS sequence"/>
</dbReference>
<accession>J0PLU9</accession>